<dbReference type="InterPro" id="IPR009492">
    <property type="entry name" value="TniQ"/>
</dbReference>
<proteinExistence type="predicted"/>
<evidence type="ECO:0000259" key="2">
    <source>
        <dbReference type="Pfam" id="PF15978"/>
    </source>
</evidence>
<evidence type="ECO:0000313" key="4">
    <source>
        <dbReference type="Proteomes" id="UP000598032"/>
    </source>
</evidence>
<dbReference type="InterPro" id="IPR032750">
    <property type="entry name" value="TnsD_C"/>
</dbReference>
<protein>
    <recommendedName>
        <fullName evidence="5">Transposon Tn7 transposition protein TnsD C-termianl domain-containing protein</fullName>
    </recommendedName>
</protein>
<dbReference type="Proteomes" id="UP000598032">
    <property type="component" value="Unassembled WGS sequence"/>
</dbReference>
<dbReference type="Pfam" id="PF06527">
    <property type="entry name" value="TniQ"/>
    <property type="match status" value="1"/>
</dbReference>
<accession>A0ABN7HJ41</accession>
<evidence type="ECO:0008006" key="5">
    <source>
        <dbReference type="Google" id="ProtNLM"/>
    </source>
</evidence>
<feature type="domain" description="Transposon Tn7 transposition protein TnsD C-terminal" evidence="2">
    <location>
        <begin position="217"/>
        <end position="527"/>
    </location>
</feature>
<organism evidence="3 4">
    <name type="scientific">Paraburkholderia metrosideri</name>
    <dbReference type="NCBI Taxonomy" id="580937"/>
    <lineage>
        <taxon>Bacteria</taxon>
        <taxon>Pseudomonadati</taxon>
        <taxon>Pseudomonadota</taxon>
        <taxon>Betaproteobacteria</taxon>
        <taxon>Burkholderiales</taxon>
        <taxon>Burkholderiaceae</taxon>
        <taxon>Paraburkholderia</taxon>
    </lineage>
</organism>
<feature type="domain" description="TniQ" evidence="1">
    <location>
        <begin position="8"/>
        <end position="158"/>
    </location>
</feature>
<dbReference type="EMBL" id="CAJHCP010000002">
    <property type="protein sequence ID" value="CAD6516540.1"/>
    <property type="molecule type" value="Genomic_DNA"/>
</dbReference>
<sequence>MAIALLPLMEGESLESNFGRYAELMGLRSTDQLRKSLFGYACVVNTRLPSAIERLAQQTRDYWNLTGEEIVKNFTEFQYLTTMCSQPTREKLMKKMLRSPSRGGLPLAFGGSNGERRKTLRYCSECIEEWRDNGQPFYWKIDHQLTGVYCCAKHSTLLKTVDQSFLGETECFKLNKSIRKTDKTIFDNEFPPEKSAIEDVSRASVRLREKGKAYSSSQRFRDLLRDSGFTRANSTVRQSAFISAWLDYYGAQYCSMTGMNASRVANWIAGLSDRAIHRELIHPFFFIAAECFLEHCVSFSGSYLPKDRGKSTVVSKEFELGESNFESNLCKGALHRDSDVIEFSGSLRKSGWFKLVCTCGVSYRSPGLTKSEGEKFIPLAYGSRYQQRFYALLDEGKTLRRAAQELNITRATALSWRIKEEGACTKKLSQKEVNKLRADWRALVRTISSETRITTASEYQPGLYKTLKENDPGWFIAFNRAHRSWRPQSSYRNNEPTTDQIREAYMKIMLMEPPVRGSKVAILEKAGFRGGARRNQPFAACLENLVESHSAYHERVISWLGTRASEQQMGTLDEALRRAGLRLRSFTREQRRQILGLNSLSDSDSR</sequence>
<name>A0ABN7HJ41_9BURK</name>
<dbReference type="Pfam" id="PF15978">
    <property type="entry name" value="TnsD"/>
    <property type="match status" value="1"/>
</dbReference>
<keyword evidence="4" id="KW-1185">Reference proteome</keyword>
<evidence type="ECO:0000259" key="1">
    <source>
        <dbReference type="Pfam" id="PF06527"/>
    </source>
</evidence>
<evidence type="ECO:0000313" key="3">
    <source>
        <dbReference type="EMBL" id="CAD6516540.1"/>
    </source>
</evidence>
<comment type="caution">
    <text evidence="3">The sequence shown here is derived from an EMBL/GenBank/DDBJ whole genome shotgun (WGS) entry which is preliminary data.</text>
</comment>
<dbReference type="RefSeq" id="WP_201641004.1">
    <property type="nucleotide sequence ID" value="NZ_CAJHCP010000002.1"/>
</dbReference>
<gene>
    <name evidence="3" type="ORF">LMG28140_00799</name>
</gene>
<reference evidence="3 4" key="1">
    <citation type="submission" date="2020-10" db="EMBL/GenBank/DDBJ databases">
        <authorList>
            <person name="Peeters C."/>
        </authorList>
    </citation>
    <scope>NUCLEOTIDE SEQUENCE [LARGE SCALE GENOMIC DNA]</scope>
    <source>
        <strain evidence="3 4">LMG 28140</strain>
    </source>
</reference>